<name>A0A5K3G3D5_MESCO</name>
<dbReference type="WBParaSite" id="MCU_013600-RA">
    <property type="protein sequence ID" value="MCU_013600-RA"/>
    <property type="gene ID" value="MCU_013600"/>
</dbReference>
<organism evidence="2">
    <name type="scientific">Mesocestoides corti</name>
    <name type="common">Flatworm</name>
    <dbReference type="NCBI Taxonomy" id="53468"/>
    <lineage>
        <taxon>Eukaryota</taxon>
        <taxon>Metazoa</taxon>
        <taxon>Spiralia</taxon>
        <taxon>Lophotrochozoa</taxon>
        <taxon>Platyhelminthes</taxon>
        <taxon>Cestoda</taxon>
        <taxon>Eucestoda</taxon>
        <taxon>Cyclophyllidea</taxon>
        <taxon>Mesocestoididae</taxon>
        <taxon>Mesocestoides</taxon>
    </lineage>
</organism>
<proteinExistence type="predicted"/>
<feature type="region of interest" description="Disordered" evidence="1">
    <location>
        <begin position="17"/>
        <end position="75"/>
    </location>
</feature>
<accession>A0A5K3G3D5</accession>
<dbReference type="AlphaFoldDB" id="A0A5K3G3D5"/>
<evidence type="ECO:0000256" key="1">
    <source>
        <dbReference type="SAM" id="MobiDB-lite"/>
    </source>
</evidence>
<sequence>MAEYKQCTSGYFEIHARDSGDSRLSTPHLPQVDMVRRLGMPSEQDHSGGLPDSPSVDQATPAIARRPSHHRYARDEVRYRSEIREEAVKEALQKEPSLCLESLRPSKRRQPTPSVPEPGPSHARSESESETSLDTSTSRQCLAVPNSSVSLMSYLLLSQIIAHFKVTLIVCN</sequence>
<reference evidence="2" key="1">
    <citation type="submission" date="2019-11" db="UniProtKB">
        <authorList>
            <consortium name="WormBaseParasite"/>
        </authorList>
    </citation>
    <scope>IDENTIFICATION</scope>
</reference>
<evidence type="ECO:0000313" key="2">
    <source>
        <dbReference type="WBParaSite" id="MCU_013600-RA"/>
    </source>
</evidence>
<protein>
    <submittedName>
        <fullName evidence="2">NCOR1</fullName>
    </submittedName>
</protein>
<feature type="region of interest" description="Disordered" evidence="1">
    <location>
        <begin position="90"/>
        <end position="140"/>
    </location>
</feature>